<name>A0A2Z2NUJ9_9GAMM</name>
<evidence type="ECO:0000313" key="2">
    <source>
        <dbReference type="Proteomes" id="UP000250079"/>
    </source>
</evidence>
<gene>
    <name evidence="1" type="ORF">IMCC3135_16630</name>
</gene>
<organism evidence="1 2">
    <name type="scientific">Granulosicoccus antarcticus IMCC3135</name>
    <dbReference type="NCBI Taxonomy" id="1192854"/>
    <lineage>
        <taxon>Bacteria</taxon>
        <taxon>Pseudomonadati</taxon>
        <taxon>Pseudomonadota</taxon>
        <taxon>Gammaproteobacteria</taxon>
        <taxon>Chromatiales</taxon>
        <taxon>Granulosicoccaceae</taxon>
        <taxon>Granulosicoccus</taxon>
    </lineage>
</organism>
<dbReference type="AlphaFoldDB" id="A0A2Z2NUJ9"/>
<proteinExistence type="predicted"/>
<evidence type="ECO:0000313" key="1">
    <source>
        <dbReference type="EMBL" id="ASJ73408.1"/>
    </source>
</evidence>
<dbReference type="KEGG" id="gai:IMCC3135_16630"/>
<dbReference type="Proteomes" id="UP000250079">
    <property type="component" value="Chromosome"/>
</dbReference>
<sequence>MRYLELFWDRVEGQAYQYDVEINGEAVGSTDGTSFFIGDETTYRDGSGQLQIMLVARNAAGASSAQSALALTAGDGVPDDGGDNPPEPIDDALLSLERAGSLLQELTSLMRSNGLTEHQGTLRSLNRIDADNYTSEEVLASSSESSYSSDTLYRRNCVNGGNVEHRVEFSYHGFYRHGFDAFDCMFPGYRLVSGFGTYTNQYDGFDYAGNTWTGYRGAFDALVVEQGDARETMTASSIQDNTSRGQINSSERYRIRRYLRIENGEYDYEKGDVEVAVRNWNHRFNRFDPNTGQHAFNRLNSTFTVSASWTDRQTLDIDAVFDGRGEAAPWFDNGRLRIVSDTGDSLEVLAGTGDPETYQLVSTVNGVTISEIRRWDVNGCELVNTFWQQSLDREQCVLMPPLG</sequence>
<dbReference type="RefSeq" id="WP_169727382.1">
    <property type="nucleotide sequence ID" value="NZ_CP018632.1"/>
</dbReference>
<dbReference type="EMBL" id="CP018632">
    <property type="protein sequence ID" value="ASJ73408.1"/>
    <property type="molecule type" value="Genomic_DNA"/>
</dbReference>
<keyword evidence="2" id="KW-1185">Reference proteome</keyword>
<accession>A0A2Z2NUJ9</accession>
<protein>
    <submittedName>
        <fullName evidence="1">Uncharacterized protein</fullName>
    </submittedName>
</protein>
<reference evidence="1 2" key="1">
    <citation type="submission" date="2016-12" db="EMBL/GenBank/DDBJ databases">
        <authorList>
            <person name="Song W.-J."/>
            <person name="Kurnit D.M."/>
        </authorList>
    </citation>
    <scope>NUCLEOTIDE SEQUENCE [LARGE SCALE GENOMIC DNA]</scope>
    <source>
        <strain evidence="1 2">IMCC3135</strain>
    </source>
</reference>